<dbReference type="Pfam" id="PF18418">
    <property type="entry name" value="AnkUBD"/>
    <property type="match status" value="1"/>
</dbReference>
<dbReference type="GO" id="GO:0030177">
    <property type="term" value="P:positive regulation of Wnt signaling pathway"/>
    <property type="evidence" value="ECO:0007669"/>
    <property type="project" value="TreeGrafter"/>
</dbReference>
<comment type="caution">
    <text evidence="17">The sequence shown here is derived from an EMBL/GenBank/DDBJ whole genome shotgun (WGS) entry which is preliminary data.</text>
</comment>
<feature type="region of interest" description="Disordered" evidence="14">
    <location>
        <begin position="191"/>
        <end position="297"/>
    </location>
</feature>
<keyword evidence="6" id="KW-0479">Metal-binding</keyword>
<evidence type="ECO:0000256" key="7">
    <source>
        <dbReference type="ARBA" id="ARBA00022737"/>
    </source>
</evidence>
<feature type="compositionally biased region" description="Polar residues" evidence="14">
    <location>
        <begin position="740"/>
        <end position="756"/>
    </location>
</feature>
<evidence type="ECO:0000256" key="9">
    <source>
        <dbReference type="ARBA" id="ARBA00022786"/>
    </source>
</evidence>
<protein>
    <recommendedName>
        <fullName evidence="3">ubiquitinyl hydrolase 1</fullName>
        <ecNumber evidence="3">3.4.19.12</ecNumber>
    </recommendedName>
</protein>
<feature type="compositionally biased region" description="Polar residues" evidence="14">
    <location>
        <begin position="112"/>
        <end position="160"/>
    </location>
</feature>
<comment type="catalytic activity">
    <reaction evidence="1">
        <text>Thiol-dependent hydrolysis of ester, thioester, amide, peptide and isopeptide bonds formed by the C-terminal Gly of ubiquitin (a 76-residue protein attached to proteins as an intracellular targeting signal).</text>
        <dbReference type="EC" id="3.4.19.12"/>
    </reaction>
</comment>
<feature type="domain" description="RanBP2-type" evidence="15">
    <location>
        <begin position="163"/>
        <end position="192"/>
    </location>
</feature>
<dbReference type="GO" id="GO:0005737">
    <property type="term" value="C:cytoplasm"/>
    <property type="evidence" value="ECO:0007669"/>
    <property type="project" value="TreeGrafter"/>
</dbReference>
<keyword evidence="12" id="KW-0862">Zinc</keyword>
<dbReference type="EC" id="3.4.19.12" evidence="3"/>
<dbReference type="GO" id="GO:0016477">
    <property type="term" value="P:cell migration"/>
    <property type="evidence" value="ECO:0007669"/>
    <property type="project" value="TreeGrafter"/>
</dbReference>
<evidence type="ECO:0000256" key="1">
    <source>
        <dbReference type="ARBA" id="ARBA00000707"/>
    </source>
</evidence>
<accession>A0AAV4G518</accession>
<dbReference type="GO" id="GO:0035523">
    <property type="term" value="P:protein K29-linked deubiquitination"/>
    <property type="evidence" value="ECO:0007669"/>
    <property type="project" value="TreeGrafter"/>
</dbReference>
<reference evidence="17 18" key="1">
    <citation type="journal article" date="2021" name="Elife">
        <title>Chloroplast acquisition without the gene transfer in kleptoplastic sea slugs, Plakobranchus ocellatus.</title>
        <authorList>
            <person name="Maeda T."/>
            <person name="Takahashi S."/>
            <person name="Yoshida T."/>
            <person name="Shimamura S."/>
            <person name="Takaki Y."/>
            <person name="Nagai Y."/>
            <person name="Toyoda A."/>
            <person name="Suzuki Y."/>
            <person name="Arimoto A."/>
            <person name="Ishii H."/>
            <person name="Satoh N."/>
            <person name="Nishiyama T."/>
            <person name="Hasebe M."/>
            <person name="Maruyama T."/>
            <person name="Minagawa J."/>
            <person name="Obokata J."/>
            <person name="Shigenobu S."/>
        </authorList>
    </citation>
    <scope>NUCLEOTIDE SEQUENCE [LARGE SCALE GENOMIC DNA]</scope>
</reference>
<feature type="region of interest" description="Disordered" evidence="14">
    <location>
        <begin position="740"/>
        <end position="762"/>
    </location>
</feature>
<evidence type="ECO:0000256" key="2">
    <source>
        <dbReference type="ARBA" id="ARBA00005865"/>
    </source>
</evidence>
<evidence type="ECO:0000313" key="18">
    <source>
        <dbReference type="Proteomes" id="UP000762676"/>
    </source>
</evidence>
<evidence type="ECO:0000256" key="14">
    <source>
        <dbReference type="SAM" id="MobiDB-lite"/>
    </source>
</evidence>
<keyword evidence="8 13" id="KW-0863">Zinc-finger</keyword>
<dbReference type="GO" id="GO:0071947">
    <property type="term" value="P:protein deubiquitination involved in ubiquitin-dependent protein catabolic process"/>
    <property type="evidence" value="ECO:0007669"/>
    <property type="project" value="TreeGrafter"/>
</dbReference>
<evidence type="ECO:0000256" key="10">
    <source>
        <dbReference type="ARBA" id="ARBA00022801"/>
    </source>
</evidence>
<dbReference type="Gene3D" id="1.25.40.560">
    <property type="match status" value="1"/>
</dbReference>
<feature type="region of interest" description="Disordered" evidence="14">
    <location>
        <begin position="101"/>
        <end position="160"/>
    </location>
</feature>
<dbReference type="AlphaFoldDB" id="A0AAV4G518"/>
<keyword evidence="18" id="KW-1185">Reference proteome</keyword>
<evidence type="ECO:0000256" key="5">
    <source>
        <dbReference type="ARBA" id="ARBA00022687"/>
    </source>
</evidence>
<sequence>MSNGGGRKWFCEYCTYENYPAAKKCTMCFKYKTPELISDTINEEQDIYKMALLVSPPSPDSNKSVSTSSISPDSGSKWACEACTYLNWAKSNKCVQCLNPKRKSSPPTSRSQGKIHQSLSIKTSDIVQGGSATATKLSPNSVSNNSMSKGSNNDNRSDSTNLHANKWTCNLCTYENWPRSLKCVICGAPRERLSSDSSPSVDKTKFINTMDSRSQENALTNTANTTSPTSTCTSSTYSHGSVSPASSTTGRTFNERSEYQASSTGTGTGSQQAGASASLQSATRSISRSSPSPPQAREKRIIMLRSKLRDSDWLWLNACMGAVDGDMEAIHAFIAGGGHPSRQLTVQEAELLNRPSAFQAGYTLVHLAIRFQREDMLAVLLTATEAASKSAKRLPCMACPDLATDIRRQMYSSLRQRKGEFQCHFLTDCVTFYLPTDIEDLSRHIQDQLLDEILDRDVQNELEVEEAIINWSMELTDRLGSRLYALWNRTAGDCLLDSVLQATYGVFDVDNSLRRALADSLRDGAMTFYPRWKEYESMQAESLHFTLDESQWQHDWAILLSLASQPGASLEQTHIFALAHILRRPIIVYGVKYVKSFRGETLGFAKFQGVYLPLLWDSSFCWKNPVALGYTRGHFSALVPMEIDTDDGDLCGGAGANTQSIDEEEQTILLPLVDCQGQLLHVHFLSGSEIGKEESVLKEWLHCQKTKGGLLVANQRLGRRPATVKQMVDEWMDLYRQLQAQPTGSQGHKGSTFSSDGESDDE</sequence>
<dbReference type="SMART" id="SM00547">
    <property type="entry name" value="ZnF_RBZ"/>
    <property type="match status" value="3"/>
</dbReference>
<evidence type="ECO:0000256" key="11">
    <source>
        <dbReference type="ARBA" id="ARBA00022807"/>
    </source>
</evidence>
<keyword evidence="11" id="KW-0788">Thiol protease</keyword>
<evidence type="ECO:0000256" key="6">
    <source>
        <dbReference type="ARBA" id="ARBA00022723"/>
    </source>
</evidence>
<evidence type="ECO:0000256" key="3">
    <source>
        <dbReference type="ARBA" id="ARBA00012759"/>
    </source>
</evidence>
<dbReference type="GO" id="GO:0005634">
    <property type="term" value="C:nucleus"/>
    <property type="evidence" value="ECO:0007669"/>
    <property type="project" value="TreeGrafter"/>
</dbReference>
<evidence type="ECO:0000259" key="15">
    <source>
        <dbReference type="PROSITE" id="PS50199"/>
    </source>
</evidence>
<feature type="compositionally biased region" description="Polar residues" evidence="14">
    <location>
        <begin position="195"/>
        <end position="219"/>
    </location>
</feature>
<dbReference type="GO" id="GO:0070530">
    <property type="term" value="F:K63-linked polyubiquitin modification-dependent protein binding"/>
    <property type="evidence" value="ECO:0007669"/>
    <property type="project" value="TreeGrafter"/>
</dbReference>
<evidence type="ECO:0000256" key="13">
    <source>
        <dbReference type="PROSITE-ProRule" id="PRU00322"/>
    </source>
</evidence>
<feature type="domain" description="OTU" evidence="16">
    <location>
        <begin position="483"/>
        <end position="641"/>
    </location>
</feature>
<dbReference type="PROSITE" id="PS50199">
    <property type="entry name" value="ZF_RANBP2_2"/>
    <property type="match status" value="3"/>
</dbReference>
<dbReference type="Pfam" id="PF00641">
    <property type="entry name" value="Zn_ribbon_RanBP"/>
    <property type="match status" value="2"/>
</dbReference>
<feature type="domain" description="RanBP2-type" evidence="15">
    <location>
        <begin position="73"/>
        <end position="103"/>
    </location>
</feature>
<dbReference type="PANTHER" id="PTHR13367:SF28">
    <property type="entry name" value="UBIQUITIN THIOESTERASE ZRANB1"/>
    <property type="match status" value="1"/>
</dbReference>
<dbReference type="Pfam" id="PF02338">
    <property type="entry name" value="OTU"/>
    <property type="match status" value="1"/>
</dbReference>
<dbReference type="CDD" id="cd22767">
    <property type="entry name" value="OTU_ZRANB1"/>
    <property type="match status" value="1"/>
</dbReference>
<keyword evidence="9" id="KW-0833">Ubl conjugation pathway</keyword>
<evidence type="ECO:0000256" key="4">
    <source>
        <dbReference type="ARBA" id="ARBA00022670"/>
    </source>
</evidence>
<dbReference type="GO" id="GO:0004843">
    <property type="term" value="F:cysteine-type deubiquitinase activity"/>
    <property type="evidence" value="ECO:0007669"/>
    <property type="project" value="UniProtKB-EC"/>
</dbReference>
<dbReference type="InterPro" id="IPR051346">
    <property type="entry name" value="OTU_Deubiquitinase"/>
</dbReference>
<evidence type="ECO:0000256" key="8">
    <source>
        <dbReference type="ARBA" id="ARBA00022771"/>
    </source>
</evidence>
<dbReference type="GO" id="GO:0007010">
    <property type="term" value="P:cytoskeleton organization"/>
    <property type="evidence" value="ECO:0007669"/>
    <property type="project" value="TreeGrafter"/>
</dbReference>
<name>A0AAV4G518_9GAST</name>
<dbReference type="PROSITE" id="PS01358">
    <property type="entry name" value="ZF_RANBP2_1"/>
    <property type="match status" value="3"/>
</dbReference>
<dbReference type="GO" id="GO:1990168">
    <property type="term" value="P:protein K33-linked deubiquitination"/>
    <property type="evidence" value="ECO:0007669"/>
    <property type="project" value="TreeGrafter"/>
</dbReference>
<evidence type="ECO:0000259" key="16">
    <source>
        <dbReference type="PROSITE" id="PS50802"/>
    </source>
</evidence>
<keyword evidence="4" id="KW-0645">Protease</keyword>
<evidence type="ECO:0000313" key="17">
    <source>
        <dbReference type="EMBL" id="GFR80782.1"/>
    </source>
</evidence>
<dbReference type="InterPro" id="IPR001876">
    <property type="entry name" value="Znf_RanBP2"/>
</dbReference>
<dbReference type="GO" id="GO:0016055">
    <property type="term" value="P:Wnt signaling pathway"/>
    <property type="evidence" value="ECO:0007669"/>
    <property type="project" value="UniProtKB-KW"/>
</dbReference>
<organism evidence="17 18">
    <name type="scientific">Elysia marginata</name>
    <dbReference type="NCBI Taxonomy" id="1093978"/>
    <lineage>
        <taxon>Eukaryota</taxon>
        <taxon>Metazoa</taxon>
        <taxon>Spiralia</taxon>
        <taxon>Lophotrochozoa</taxon>
        <taxon>Mollusca</taxon>
        <taxon>Gastropoda</taxon>
        <taxon>Heterobranchia</taxon>
        <taxon>Euthyneura</taxon>
        <taxon>Panpulmonata</taxon>
        <taxon>Sacoglossa</taxon>
        <taxon>Placobranchoidea</taxon>
        <taxon>Plakobranchidae</taxon>
        <taxon>Elysia</taxon>
    </lineage>
</organism>
<dbReference type="InterPro" id="IPR036443">
    <property type="entry name" value="Znf_RanBP2_sf"/>
</dbReference>
<feature type="domain" description="RanBP2-type" evidence="15">
    <location>
        <begin position="2"/>
        <end position="34"/>
    </location>
</feature>
<keyword evidence="5" id="KW-0879">Wnt signaling pathway</keyword>
<dbReference type="InterPro" id="IPR041294">
    <property type="entry name" value="AnkUBD"/>
</dbReference>
<evidence type="ECO:0000256" key="12">
    <source>
        <dbReference type="ARBA" id="ARBA00022833"/>
    </source>
</evidence>
<dbReference type="GO" id="GO:0008270">
    <property type="term" value="F:zinc ion binding"/>
    <property type="evidence" value="ECO:0007669"/>
    <property type="project" value="UniProtKB-KW"/>
</dbReference>
<feature type="compositionally biased region" description="Low complexity" evidence="14">
    <location>
        <begin position="220"/>
        <end position="238"/>
    </location>
</feature>
<dbReference type="PROSITE" id="PS50802">
    <property type="entry name" value="OTU"/>
    <property type="match status" value="1"/>
</dbReference>
<dbReference type="InterPro" id="IPR003323">
    <property type="entry name" value="OTU_dom"/>
</dbReference>
<feature type="compositionally biased region" description="Low complexity" evidence="14">
    <location>
        <begin position="260"/>
        <end position="290"/>
    </location>
</feature>
<dbReference type="Proteomes" id="UP000762676">
    <property type="component" value="Unassembled WGS sequence"/>
</dbReference>
<proteinExistence type="inferred from homology"/>
<gene>
    <name evidence="17" type="ORF">ElyMa_004053300</name>
</gene>
<keyword evidence="10" id="KW-0378">Hydrolase</keyword>
<dbReference type="InterPro" id="IPR049768">
    <property type="entry name" value="ZRANB1_OTU"/>
</dbReference>
<dbReference type="Gene3D" id="4.10.1060.10">
    <property type="entry name" value="Zinc finger, RanBP2-type"/>
    <property type="match status" value="2"/>
</dbReference>
<comment type="similarity">
    <text evidence="2">Belongs to the peptidase C64 family.</text>
</comment>
<keyword evidence="7" id="KW-0677">Repeat</keyword>
<dbReference type="SUPFAM" id="SSF90209">
    <property type="entry name" value="Ran binding protein zinc finger-like"/>
    <property type="match status" value="3"/>
</dbReference>
<dbReference type="PANTHER" id="PTHR13367">
    <property type="entry name" value="UBIQUITIN THIOESTERASE"/>
    <property type="match status" value="1"/>
</dbReference>
<feature type="compositionally biased region" description="Polar residues" evidence="14">
    <location>
        <begin position="239"/>
        <end position="252"/>
    </location>
</feature>
<dbReference type="EMBL" id="BMAT01008239">
    <property type="protein sequence ID" value="GFR80782.1"/>
    <property type="molecule type" value="Genomic_DNA"/>
</dbReference>